<evidence type="ECO:0000313" key="5">
    <source>
        <dbReference type="EMBL" id="QWQ20675.2"/>
    </source>
</evidence>
<evidence type="ECO:0000256" key="1">
    <source>
        <dbReference type="ARBA" id="ARBA00005189"/>
    </source>
</evidence>
<gene>
    <name evidence="5" type="ORF">KOF27_19295</name>
</gene>
<evidence type="ECO:0000259" key="4">
    <source>
        <dbReference type="SMART" id="SM00563"/>
    </source>
</evidence>
<keyword evidence="2" id="KW-0808">Transferase</keyword>
<dbReference type="AlphaFoldDB" id="A0AAJ4NHL3"/>
<dbReference type="InterPro" id="IPR002123">
    <property type="entry name" value="Plipid/glycerol_acylTrfase"/>
</dbReference>
<feature type="domain" description="Phospholipid/glycerol acyltransferase" evidence="4">
    <location>
        <begin position="42"/>
        <end position="164"/>
    </location>
</feature>
<reference evidence="5" key="1">
    <citation type="submission" date="2021-06" db="EMBL/GenBank/DDBJ databases">
        <title>Emergence of genetically related NDM-1-producing Providencia rettgeri strains in Argentina.</title>
        <authorList>
            <person name="Pasteran F."/>
            <person name="Meo A."/>
            <person name="Gomez S."/>
            <person name="Derdoy L."/>
            <person name="Albronoz E."/>
            <person name="Faccone D."/>
            <person name="Guerriero L."/>
            <person name="Archuby D."/>
            <person name="Tarzia A."/>
            <person name="Lopez M."/>
            <person name="Corso A."/>
        </authorList>
    </citation>
    <scope>NUCLEOTIDE SEQUENCE</scope>
    <source>
        <strain evidence="5">PreM15628</strain>
    </source>
</reference>
<evidence type="ECO:0000256" key="2">
    <source>
        <dbReference type="ARBA" id="ARBA00022679"/>
    </source>
</evidence>
<dbReference type="EMBL" id="CP076405">
    <property type="protein sequence ID" value="QWQ20675.2"/>
    <property type="molecule type" value="Genomic_DNA"/>
</dbReference>
<dbReference type="Proteomes" id="UP000682358">
    <property type="component" value="Chromosome"/>
</dbReference>
<name>A0AAJ4NHL3_PRORE</name>
<dbReference type="GO" id="GO:0006654">
    <property type="term" value="P:phosphatidic acid biosynthetic process"/>
    <property type="evidence" value="ECO:0007669"/>
    <property type="project" value="TreeGrafter"/>
</dbReference>
<dbReference type="Pfam" id="PF01553">
    <property type="entry name" value="Acyltransferase"/>
    <property type="match status" value="1"/>
</dbReference>
<dbReference type="PANTHER" id="PTHR10434:SF11">
    <property type="entry name" value="1-ACYL-SN-GLYCEROL-3-PHOSPHATE ACYLTRANSFERASE"/>
    <property type="match status" value="1"/>
</dbReference>
<evidence type="ECO:0000256" key="3">
    <source>
        <dbReference type="ARBA" id="ARBA00023315"/>
    </source>
</evidence>
<organism evidence="5 6">
    <name type="scientific">Providencia rettgeri</name>
    <dbReference type="NCBI Taxonomy" id="587"/>
    <lineage>
        <taxon>Bacteria</taxon>
        <taxon>Pseudomonadati</taxon>
        <taxon>Pseudomonadota</taxon>
        <taxon>Gammaproteobacteria</taxon>
        <taxon>Enterobacterales</taxon>
        <taxon>Morganellaceae</taxon>
        <taxon>Providencia</taxon>
    </lineage>
</organism>
<keyword evidence="3 5" id="KW-0012">Acyltransferase</keyword>
<accession>A0AAJ4NHL3</accession>
<dbReference type="CDD" id="cd07989">
    <property type="entry name" value="LPLAT_AGPAT-like"/>
    <property type="match status" value="1"/>
</dbReference>
<evidence type="ECO:0000313" key="6">
    <source>
        <dbReference type="Proteomes" id="UP000682358"/>
    </source>
</evidence>
<comment type="pathway">
    <text evidence="1">Lipid metabolism.</text>
</comment>
<proteinExistence type="predicted"/>
<protein>
    <submittedName>
        <fullName evidence="5">Lysophospholipid acyltransferase family protein</fullName>
    </submittedName>
</protein>
<dbReference type="PANTHER" id="PTHR10434">
    <property type="entry name" value="1-ACYL-SN-GLYCEROL-3-PHOSPHATE ACYLTRANSFERASE"/>
    <property type="match status" value="1"/>
</dbReference>
<dbReference type="SUPFAM" id="SSF69593">
    <property type="entry name" value="Glycerol-3-phosphate (1)-acyltransferase"/>
    <property type="match status" value="1"/>
</dbReference>
<dbReference type="SMART" id="SM00563">
    <property type="entry name" value="PlsC"/>
    <property type="match status" value="1"/>
</dbReference>
<sequence>MEKVQRISLLAKGMGMLLSGTCRLLTGVRTRWVGCQPSMTTRIYYANHSSHLDGLVIWSGLPPLMRHFVHPVAAKDYWVKTPFRRYLVNKVFRAVLVDRKGDKPAQNNTLAPLESVLESKHSLIFFPEGTRGDGETLSQFKSGLYHLAKKYPDVEVVPVYLENLNRVLPKGSKLVVPVICSAIVGKPLEPIMENENKIDFLQRAKEALEELMPWILGTGN</sequence>
<dbReference type="GO" id="GO:0003841">
    <property type="term" value="F:1-acylglycerol-3-phosphate O-acyltransferase activity"/>
    <property type="evidence" value="ECO:0007669"/>
    <property type="project" value="TreeGrafter"/>
</dbReference>